<keyword evidence="4" id="KW-0720">Serine protease</keyword>
<organism evidence="8 9">
    <name type="scientific">Chaetomidium leptoderma</name>
    <dbReference type="NCBI Taxonomy" id="669021"/>
    <lineage>
        <taxon>Eukaryota</taxon>
        <taxon>Fungi</taxon>
        <taxon>Dikarya</taxon>
        <taxon>Ascomycota</taxon>
        <taxon>Pezizomycotina</taxon>
        <taxon>Sordariomycetes</taxon>
        <taxon>Sordariomycetidae</taxon>
        <taxon>Sordariales</taxon>
        <taxon>Chaetomiaceae</taxon>
        <taxon>Chaetomidium</taxon>
    </lineage>
</organism>
<accession>A0AAN6VGH7</accession>
<sequence length="488" mass="51358">MPSLSVTLGLLCTLPLFNTVLAAPAFPRDDVAAPRSAIAVKLSKSTSRTRSLAQAEVVEDLIRKAQSGSGLTKRDAQFNVSPLITSLSPEKVADMVQRAAAIDPTYEPVDFGSWFQVQFPESMVDERDPEIAQILNNLAGYQEVASCQRLAGAKLPAVQPNDDPLFSTQGYLAAAGAGINAQYAWGFPGGDGAGTTIIDVERGWQLTHEDLVAAGITLLAGMNVKDRYGGNYPHGTAVLGEILMRDNTIGGVGIAPAAQGHVVGIQRTVNGAPVENQAEAILDAATFLNPGDVMLLEMQVADVNQDLWPVEILDAEYDAIRTVTALGITVIEPAANGGMDMDQPILRDGDTTARALLNKNSPDFRDSGAIMVGAGSSAVPRTRMYFSNFGSRVDVHSWGENIATSTVNEAYEDIYINNFSGTSGAAPIIAGAALSIQGMVNANRGSKLSPADLRDLITLGGTASSSPSKDKIGVQPDLRALIDGGHLQ</sequence>
<protein>
    <submittedName>
        <fullName evidence="8">Peptidase S8/S53 domain-containing protein</fullName>
    </submittedName>
</protein>
<gene>
    <name evidence="8" type="ORF">C8A00DRAFT_37043</name>
</gene>
<dbReference type="GO" id="GO:0006508">
    <property type="term" value="P:proteolysis"/>
    <property type="evidence" value="ECO:0007669"/>
    <property type="project" value="UniProtKB-KW"/>
</dbReference>
<keyword evidence="9" id="KW-1185">Reference proteome</keyword>
<comment type="caution">
    <text evidence="5">Lacks conserved residue(s) required for the propagation of feature annotation.</text>
</comment>
<dbReference type="SUPFAM" id="SSF52743">
    <property type="entry name" value="Subtilisin-like"/>
    <property type="match status" value="1"/>
</dbReference>
<evidence type="ECO:0000256" key="1">
    <source>
        <dbReference type="ARBA" id="ARBA00011073"/>
    </source>
</evidence>
<evidence type="ECO:0000256" key="4">
    <source>
        <dbReference type="ARBA" id="ARBA00022825"/>
    </source>
</evidence>
<keyword evidence="3" id="KW-0378">Hydrolase</keyword>
<dbReference type="PANTHER" id="PTHR43806:SF11">
    <property type="entry name" value="CEREVISIN-RELATED"/>
    <property type="match status" value="1"/>
</dbReference>
<evidence type="ECO:0000259" key="7">
    <source>
        <dbReference type="Pfam" id="PF00082"/>
    </source>
</evidence>
<dbReference type="InterPro" id="IPR034073">
    <property type="entry name" value="Subtilisin_DY-like_dom"/>
</dbReference>
<name>A0AAN6VGH7_9PEZI</name>
<keyword evidence="2" id="KW-0645">Protease</keyword>
<dbReference type="PANTHER" id="PTHR43806">
    <property type="entry name" value="PEPTIDASE S8"/>
    <property type="match status" value="1"/>
</dbReference>
<feature type="chain" id="PRO_5042980834" evidence="6">
    <location>
        <begin position="23"/>
        <end position="488"/>
    </location>
</feature>
<dbReference type="PROSITE" id="PS51892">
    <property type="entry name" value="SUBTILASE"/>
    <property type="match status" value="1"/>
</dbReference>
<dbReference type="Pfam" id="PF00082">
    <property type="entry name" value="Peptidase_S8"/>
    <property type="match status" value="1"/>
</dbReference>
<keyword evidence="6" id="KW-0732">Signal</keyword>
<evidence type="ECO:0000313" key="8">
    <source>
        <dbReference type="EMBL" id="KAK4150371.1"/>
    </source>
</evidence>
<feature type="domain" description="Peptidase S8/S53" evidence="7">
    <location>
        <begin position="231"/>
        <end position="458"/>
    </location>
</feature>
<dbReference type="GO" id="GO:0004252">
    <property type="term" value="F:serine-type endopeptidase activity"/>
    <property type="evidence" value="ECO:0007669"/>
    <property type="project" value="InterPro"/>
</dbReference>
<comment type="similarity">
    <text evidence="1 5">Belongs to the peptidase S8 family.</text>
</comment>
<dbReference type="InterPro" id="IPR023828">
    <property type="entry name" value="Peptidase_S8_Ser-AS"/>
</dbReference>
<dbReference type="AlphaFoldDB" id="A0AAN6VGH7"/>
<evidence type="ECO:0000256" key="6">
    <source>
        <dbReference type="SAM" id="SignalP"/>
    </source>
</evidence>
<dbReference type="CDD" id="cd04843">
    <property type="entry name" value="Peptidases_S8_11"/>
    <property type="match status" value="1"/>
</dbReference>
<dbReference type="InterPro" id="IPR050131">
    <property type="entry name" value="Peptidase_S8_subtilisin-like"/>
</dbReference>
<dbReference type="EMBL" id="MU857077">
    <property type="protein sequence ID" value="KAK4150371.1"/>
    <property type="molecule type" value="Genomic_DNA"/>
</dbReference>
<dbReference type="InterPro" id="IPR015500">
    <property type="entry name" value="Peptidase_S8_subtilisin-rel"/>
</dbReference>
<reference evidence="8" key="1">
    <citation type="journal article" date="2023" name="Mol. Phylogenet. Evol.">
        <title>Genome-scale phylogeny and comparative genomics of the fungal order Sordariales.</title>
        <authorList>
            <person name="Hensen N."/>
            <person name="Bonometti L."/>
            <person name="Westerberg I."/>
            <person name="Brannstrom I.O."/>
            <person name="Guillou S."/>
            <person name="Cros-Aarteil S."/>
            <person name="Calhoun S."/>
            <person name="Haridas S."/>
            <person name="Kuo A."/>
            <person name="Mondo S."/>
            <person name="Pangilinan J."/>
            <person name="Riley R."/>
            <person name="LaButti K."/>
            <person name="Andreopoulos B."/>
            <person name="Lipzen A."/>
            <person name="Chen C."/>
            <person name="Yan M."/>
            <person name="Daum C."/>
            <person name="Ng V."/>
            <person name="Clum A."/>
            <person name="Steindorff A."/>
            <person name="Ohm R.A."/>
            <person name="Martin F."/>
            <person name="Silar P."/>
            <person name="Natvig D.O."/>
            <person name="Lalanne C."/>
            <person name="Gautier V."/>
            <person name="Ament-Velasquez S.L."/>
            <person name="Kruys A."/>
            <person name="Hutchinson M.I."/>
            <person name="Powell A.J."/>
            <person name="Barry K."/>
            <person name="Miller A.N."/>
            <person name="Grigoriev I.V."/>
            <person name="Debuchy R."/>
            <person name="Gladieux P."/>
            <person name="Hiltunen Thoren M."/>
            <person name="Johannesson H."/>
        </authorList>
    </citation>
    <scope>NUCLEOTIDE SEQUENCE</scope>
    <source>
        <strain evidence="8">CBS 538.74</strain>
    </source>
</reference>
<dbReference type="PROSITE" id="PS00138">
    <property type="entry name" value="SUBTILASE_SER"/>
    <property type="match status" value="1"/>
</dbReference>
<feature type="signal peptide" evidence="6">
    <location>
        <begin position="1"/>
        <end position="22"/>
    </location>
</feature>
<evidence type="ECO:0000256" key="2">
    <source>
        <dbReference type="ARBA" id="ARBA00022670"/>
    </source>
</evidence>
<proteinExistence type="inferred from homology"/>
<reference evidence="8" key="2">
    <citation type="submission" date="2023-05" db="EMBL/GenBank/DDBJ databases">
        <authorList>
            <consortium name="Lawrence Berkeley National Laboratory"/>
            <person name="Steindorff A."/>
            <person name="Hensen N."/>
            <person name="Bonometti L."/>
            <person name="Westerberg I."/>
            <person name="Brannstrom I.O."/>
            <person name="Guillou S."/>
            <person name="Cros-Aarteil S."/>
            <person name="Calhoun S."/>
            <person name="Haridas S."/>
            <person name="Kuo A."/>
            <person name="Mondo S."/>
            <person name="Pangilinan J."/>
            <person name="Riley R."/>
            <person name="Labutti K."/>
            <person name="Andreopoulos B."/>
            <person name="Lipzen A."/>
            <person name="Chen C."/>
            <person name="Yanf M."/>
            <person name="Daum C."/>
            <person name="Ng V."/>
            <person name="Clum A."/>
            <person name="Ohm R."/>
            <person name="Martin F."/>
            <person name="Silar P."/>
            <person name="Natvig D."/>
            <person name="Lalanne C."/>
            <person name="Gautier V."/>
            <person name="Ament-Velasquez S.L."/>
            <person name="Kruys A."/>
            <person name="Hutchinson M.I."/>
            <person name="Powell A.J."/>
            <person name="Barry K."/>
            <person name="Miller A.N."/>
            <person name="Grigoriev I.V."/>
            <person name="Debuchy R."/>
            <person name="Gladieux P."/>
            <person name="Thoren M.H."/>
            <person name="Johannesson H."/>
        </authorList>
    </citation>
    <scope>NUCLEOTIDE SEQUENCE</scope>
    <source>
        <strain evidence="8">CBS 538.74</strain>
    </source>
</reference>
<comment type="caution">
    <text evidence="8">The sequence shown here is derived from an EMBL/GenBank/DDBJ whole genome shotgun (WGS) entry which is preliminary data.</text>
</comment>
<dbReference type="PRINTS" id="PR00723">
    <property type="entry name" value="SUBTILISIN"/>
</dbReference>
<dbReference type="Gene3D" id="3.40.50.200">
    <property type="entry name" value="Peptidase S8/S53 domain"/>
    <property type="match status" value="1"/>
</dbReference>
<evidence type="ECO:0000256" key="3">
    <source>
        <dbReference type="ARBA" id="ARBA00022801"/>
    </source>
</evidence>
<evidence type="ECO:0000256" key="5">
    <source>
        <dbReference type="PROSITE-ProRule" id="PRU01240"/>
    </source>
</evidence>
<dbReference type="InterPro" id="IPR000209">
    <property type="entry name" value="Peptidase_S8/S53_dom"/>
</dbReference>
<evidence type="ECO:0000313" key="9">
    <source>
        <dbReference type="Proteomes" id="UP001302745"/>
    </source>
</evidence>
<dbReference type="InterPro" id="IPR036852">
    <property type="entry name" value="Peptidase_S8/S53_dom_sf"/>
</dbReference>
<dbReference type="Proteomes" id="UP001302745">
    <property type="component" value="Unassembled WGS sequence"/>
</dbReference>